<dbReference type="RefSeq" id="XP_056684281.1">
    <property type="nucleotide sequence ID" value="XM_056828303.1"/>
</dbReference>
<dbReference type="Pfam" id="PF03171">
    <property type="entry name" value="2OG-FeII_Oxy"/>
    <property type="match status" value="1"/>
</dbReference>
<organism evidence="6 7">
    <name type="scientific">Spinacia oleracea</name>
    <name type="common">Spinach</name>
    <dbReference type="NCBI Taxonomy" id="3562"/>
    <lineage>
        <taxon>Eukaryota</taxon>
        <taxon>Viridiplantae</taxon>
        <taxon>Streptophyta</taxon>
        <taxon>Embryophyta</taxon>
        <taxon>Tracheophyta</taxon>
        <taxon>Spermatophyta</taxon>
        <taxon>Magnoliopsida</taxon>
        <taxon>eudicotyledons</taxon>
        <taxon>Gunneridae</taxon>
        <taxon>Pentapetalae</taxon>
        <taxon>Caryophyllales</taxon>
        <taxon>Chenopodiaceae</taxon>
        <taxon>Chenopodioideae</taxon>
        <taxon>Anserineae</taxon>
        <taxon>Spinacia</taxon>
    </lineage>
</organism>
<evidence type="ECO:0000313" key="6">
    <source>
        <dbReference type="Proteomes" id="UP000813463"/>
    </source>
</evidence>
<evidence type="ECO:0000259" key="5">
    <source>
        <dbReference type="PROSITE" id="PS51471"/>
    </source>
</evidence>
<dbReference type="GeneID" id="110784338"/>
<sequence length="337" mass="38159">MVNLLSDCIAANGETAKNYVFPPERRPPTSGKVDIPIIDLQEENSTKHILNAIQDFGVFQVINHGVSKDIISEAMKVFKEVFELPPEEKSKINMKEDINQFCRIYSSSYNFDSEKIHYWRDVLKHHCSPLEECINFWPQKPEKYREKVGTYVTALKDLGSRILGFISQGIGLEKEYFANELSEDNNLIVNHYPPCPNPSLTLGLTKHSDPNLITILQAVPLHVPGLELFKDGQWLSVSTVPDAFVVFVGNQLQVVSNGELKAGVHRVRNASEARTSAAFFINPSNECIVEPAKELVQAENNPPLYKAFKYEDFFKVYTGQEGDRHTILEDFGFKIKP</sequence>
<evidence type="ECO:0000313" key="7">
    <source>
        <dbReference type="RefSeq" id="XP_056684281.1"/>
    </source>
</evidence>
<dbReference type="PRINTS" id="PR00682">
    <property type="entry name" value="IPNSYNTHASE"/>
</dbReference>
<keyword evidence="4" id="KW-0560">Oxidoreductase</keyword>
<keyword evidence="3 4" id="KW-0408">Iron</keyword>
<dbReference type="InterPro" id="IPR027443">
    <property type="entry name" value="IPNS-like_sf"/>
</dbReference>
<reference evidence="6" key="1">
    <citation type="journal article" date="2021" name="Nat. Commun.">
        <title>Genomic analyses provide insights into spinach domestication and the genetic basis of agronomic traits.</title>
        <authorList>
            <person name="Cai X."/>
            <person name="Sun X."/>
            <person name="Xu C."/>
            <person name="Sun H."/>
            <person name="Wang X."/>
            <person name="Ge C."/>
            <person name="Zhang Z."/>
            <person name="Wang Q."/>
            <person name="Fei Z."/>
            <person name="Jiao C."/>
            <person name="Wang Q."/>
        </authorList>
    </citation>
    <scope>NUCLEOTIDE SEQUENCE [LARGE SCALE GENOMIC DNA]</scope>
    <source>
        <strain evidence="6">cv. Varoflay</strain>
    </source>
</reference>
<evidence type="ECO:0000256" key="1">
    <source>
        <dbReference type="ARBA" id="ARBA00008056"/>
    </source>
</evidence>
<proteinExistence type="inferred from homology"/>
<accession>A0ABM3QLQ2</accession>
<comment type="similarity">
    <text evidence="1 4">Belongs to the iron/ascorbate-dependent oxidoreductase family.</text>
</comment>
<dbReference type="PANTHER" id="PTHR47991">
    <property type="entry name" value="OXOGLUTARATE/IRON-DEPENDENT DIOXYGENASE"/>
    <property type="match status" value="1"/>
</dbReference>
<dbReference type="Gene3D" id="2.60.120.330">
    <property type="entry name" value="B-lactam Antibiotic, Isopenicillin N Synthase, Chain"/>
    <property type="match status" value="1"/>
</dbReference>
<dbReference type="SUPFAM" id="SSF51197">
    <property type="entry name" value="Clavaminate synthase-like"/>
    <property type="match status" value="1"/>
</dbReference>
<evidence type="ECO:0000256" key="4">
    <source>
        <dbReference type="RuleBase" id="RU003682"/>
    </source>
</evidence>
<dbReference type="Pfam" id="PF14226">
    <property type="entry name" value="DIOX_N"/>
    <property type="match status" value="1"/>
</dbReference>
<evidence type="ECO:0000256" key="3">
    <source>
        <dbReference type="ARBA" id="ARBA00023004"/>
    </source>
</evidence>
<dbReference type="InterPro" id="IPR044861">
    <property type="entry name" value="IPNS-like_FE2OG_OXY"/>
</dbReference>
<dbReference type="InterPro" id="IPR005123">
    <property type="entry name" value="Oxoglu/Fe-dep_dioxygenase_dom"/>
</dbReference>
<feature type="domain" description="Fe2OG dioxygenase" evidence="5">
    <location>
        <begin position="182"/>
        <end position="283"/>
    </location>
</feature>
<dbReference type="Proteomes" id="UP000813463">
    <property type="component" value="Chromosome 5"/>
</dbReference>
<dbReference type="PROSITE" id="PS51471">
    <property type="entry name" value="FE2OG_OXY"/>
    <property type="match status" value="1"/>
</dbReference>
<dbReference type="InterPro" id="IPR026992">
    <property type="entry name" value="DIOX_N"/>
</dbReference>
<protein>
    <submittedName>
        <fullName evidence="7">Hyoscyamine 6-dioxygenase</fullName>
    </submittedName>
</protein>
<keyword evidence="6" id="KW-1185">Reference proteome</keyword>
<gene>
    <name evidence="7" type="primary">LOC110784338</name>
</gene>
<dbReference type="InterPro" id="IPR050295">
    <property type="entry name" value="Plant_2OG-oxidoreductases"/>
</dbReference>
<keyword evidence="2 4" id="KW-0479">Metal-binding</keyword>
<reference evidence="7" key="2">
    <citation type="submission" date="2025-08" db="UniProtKB">
        <authorList>
            <consortium name="RefSeq"/>
        </authorList>
    </citation>
    <scope>IDENTIFICATION</scope>
    <source>
        <tissue evidence="7">Leaf</tissue>
    </source>
</reference>
<name>A0ABM3QLQ2_SPIOL</name>
<evidence type="ECO:0000256" key="2">
    <source>
        <dbReference type="ARBA" id="ARBA00022723"/>
    </source>
</evidence>